<evidence type="ECO:0000256" key="4">
    <source>
        <dbReference type="ARBA" id="ARBA00020853"/>
    </source>
</evidence>
<feature type="compositionally biased region" description="Basic residues" evidence="10">
    <location>
        <begin position="1"/>
        <end position="13"/>
    </location>
</feature>
<keyword evidence="8" id="KW-0175">Coiled coil</keyword>
<dbReference type="GO" id="GO:0051028">
    <property type="term" value="P:mRNA transport"/>
    <property type="evidence" value="ECO:0007669"/>
    <property type="project" value="UniProtKB-KW"/>
</dbReference>
<proteinExistence type="inferred from homology"/>
<evidence type="ECO:0000256" key="10">
    <source>
        <dbReference type="SAM" id="MobiDB-lite"/>
    </source>
</evidence>
<evidence type="ECO:0000256" key="3">
    <source>
        <dbReference type="ARBA" id="ARBA00019670"/>
    </source>
</evidence>
<reference evidence="11 12" key="1">
    <citation type="journal article" date="2023" name="Elife">
        <title>Identification of key yeast species and microbe-microbe interactions impacting larval growth of Drosophila in the wild.</title>
        <authorList>
            <person name="Mure A."/>
            <person name="Sugiura Y."/>
            <person name="Maeda R."/>
            <person name="Honda K."/>
            <person name="Sakurai N."/>
            <person name="Takahashi Y."/>
            <person name="Watada M."/>
            <person name="Katoh T."/>
            <person name="Gotoh A."/>
            <person name="Gotoh Y."/>
            <person name="Taniguchi I."/>
            <person name="Nakamura K."/>
            <person name="Hayashi T."/>
            <person name="Katayama T."/>
            <person name="Uemura T."/>
            <person name="Hattori Y."/>
        </authorList>
    </citation>
    <scope>NUCLEOTIDE SEQUENCE [LARGE SCALE GENOMIC DNA]</scope>
    <source>
        <strain evidence="11 12">SC-9</strain>
    </source>
</reference>
<dbReference type="PANTHER" id="PTHR28028:SF1">
    <property type="entry name" value="60S RIBOSOMAL SUBUNIT ASSEMBLY_EXPORT PROTEIN LOC1"/>
    <property type="match status" value="1"/>
</dbReference>
<protein>
    <recommendedName>
        <fullName evidence="3">60S ribosomal subunit assembly/export protein LOC1</fullName>
    </recommendedName>
    <alternativeName>
        <fullName evidence="4">60S ribosomal subunit assembly/export protein loc1</fullName>
    </alternativeName>
</protein>
<feature type="region of interest" description="Disordered" evidence="10">
    <location>
        <begin position="1"/>
        <end position="78"/>
    </location>
</feature>
<dbReference type="GO" id="GO:0003729">
    <property type="term" value="F:mRNA binding"/>
    <property type="evidence" value="ECO:0007669"/>
    <property type="project" value="InterPro"/>
</dbReference>
<evidence type="ECO:0000256" key="2">
    <source>
        <dbReference type="ARBA" id="ARBA00008132"/>
    </source>
</evidence>
<dbReference type="GO" id="GO:0005730">
    <property type="term" value="C:nucleolus"/>
    <property type="evidence" value="ECO:0007669"/>
    <property type="project" value="UniProtKB-SubCell"/>
</dbReference>
<dbReference type="AlphaFoldDB" id="A0AAV5QWI9"/>
<dbReference type="InterPro" id="IPR037650">
    <property type="entry name" value="Loc1"/>
</dbReference>
<keyword evidence="7" id="KW-0509">mRNA transport</keyword>
<keyword evidence="12" id="KW-1185">Reference proteome</keyword>
<feature type="compositionally biased region" description="Polar residues" evidence="10">
    <location>
        <begin position="29"/>
        <end position="42"/>
    </location>
</feature>
<feature type="compositionally biased region" description="Basic and acidic residues" evidence="10">
    <location>
        <begin position="68"/>
        <end position="78"/>
    </location>
</feature>
<sequence length="208" mass="23952">MVHRQSKTAKRRTSQNGMRKIESEVFSDSKASNLLINKPNLTEKSKVRKPSKSQVKKEQSKARLYGTKKKEREYTEKELHIPTLNTTVVAGKKIKNGKKGKKFVNDHDSLLLNRIIKSINDKNDLANESKLEKAQRLEELRELKRKEIERKEKNKQDAVDEKKNELKSKASAARSARRKRSKQEKVAAATEEPQETETPKKKKSVSFA</sequence>
<name>A0AAV5QWI9_9ASCO</name>
<dbReference type="EMBL" id="BTFZ01000020">
    <property type="protein sequence ID" value="GMM39069.1"/>
    <property type="molecule type" value="Genomic_DNA"/>
</dbReference>
<keyword evidence="5" id="KW-0813">Transport</keyword>
<feature type="compositionally biased region" description="Basic and acidic residues" evidence="10">
    <location>
        <begin position="147"/>
        <end position="168"/>
    </location>
</feature>
<keyword evidence="6" id="KW-0690">Ribosome biogenesis</keyword>
<keyword evidence="9" id="KW-0539">Nucleus</keyword>
<comment type="subcellular location">
    <subcellularLocation>
        <location evidence="1">Nucleus</location>
        <location evidence="1">Nucleolus</location>
    </subcellularLocation>
</comment>
<dbReference type="GO" id="GO:0008298">
    <property type="term" value="P:intracellular mRNA localization"/>
    <property type="evidence" value="ECO:0007669"/>
    <property type="project" value="TreeGrafter"/>
</dbReference>
<comment type="similarity">
    <text evidence="2">Belongs to the LOC1 family.</text>
</comment>
<evidence type="ECO:0000256" key="5">
    <source>
        <dbReference type="ARBA" id="ARBA00022448"/>
    </source>
</evidence>
<feature type="region of interest" description="Disordered" evidence="10">
    <location>
        <begin position="147"/>
        <end position="208"/>
    </location>
</feature>
<evidence type="ECO:0000313" key="12">
    <source>
        <dbReference type="Proteomes" id="UP001360560"/>
    </source>
</evidence>
<evidence type="ECO:0000313" key="11">
    <source>
        <dbReference type="EMBL" id="GMM39069.1"/>
    </source>
</evidence>
<evidence type="ECO:0000256" key="7">
    <source>
        <dbReference type="ARBA" id="ARBA00022816"/>
    </source>
</evidence>
<evidence type="ECO:0000256" key="1">
    <source>
        <dbReference type="ARBA" id="ARBA00004604"/>
    </source>
</evidence>
<accession>A0AAV5QWI9</accession>
<dbReference type="RefSeq" id="XP_064856064.1">
    <property type="nucleotide sequence ID" value="XM_064999992.1"/>
</dbReference>
<dbReference type="GeneID" id="90077057"/>
<comment type="caution">
    <text evidence="11">The sequence shown here is derived from an EMBL/GenBank/DDBJ whole genome shotgun (WGS) entry which is preliminary data.</text>
</comment>
<organism evidence="11 12">
    <name type="scientific">Saccharomycopsis crataegensis</name>
    <dbReference type="NCBI Taxonomy" id="43959"/>
    <lineage>
        <taxon>Eukaryota</taxon>
        <taxon>Fungi</taxon>
        <taxon>Dikarya</taxon>
        <taxon>Ascomycota</taxon>
        <taxon>Saccharomycotina</taxon>
        <taxon>Saccharomycetes</taxon>
        <taxon>Saccharomycopsidaceae</taxon>
        <taxon>Saccharomycopsis</taxon>
    </lineage>
</organism>
<evidence type="ECO:0000256" key="9">
    <source>
        <dbReference type="ARBA" id="ARBA00023242"/>
    </source>
</evidence>
<gene>
    <name evidence="11" type="ORF">DASC09_064080</name>
</gene>
<dbReference type="PANTHER" id="PTHR28028">
    <property type="entry name" value="60S RIBOSOMAL SUBUNIT ASSEMBLY/EXPORT PROTEIN LOC1"/>
    <property type="match status" value="1"/>
</dbReference>
<dbReference type="Proteomes" id="UP001360560">
    <property type="component" value="Unassembled WGS sequence"/>
</dbReference>
<dbReference type="GO" id="GO:0030687">
    <property type="term" value="C:preribosome, large subunit precursor"/>
    <property type="evidence" value="ECO:0007669"/>
    <property type="project" value="TreeGrafter"/>
</dbReference>
<evidence type="ECO:0000256" key="8">
    <source>
        <dbReference type="ARBA" id="ARBA00023054"/>
    </source>
</evidence>
<dbReference type="GO" id="GO:0042273">
    <property type="term" value="P:ribosomal large subunit biogenesis"/>
    <property type="evidence" value="ECO:0007669"/>
    <property type="project" value="InterPro"/>
</dbReference>
<evidence type="ECO:0000256" key="6">
    <source>
        <dbReference type="ARBA" id="ARBA00022517"/>
    </source>
</evidence>